<dbReference type="RefSeq" id="WP_040743946.1">
    <property type="nucleotide sequence ID" value="NZ_JACHIT010000001.1"/>
</dbReference>
<sequence>MSNLSRTNVPTEAEIRSAAQRLGIADENGNYKQRDRARIAATIQKAAQDQAAENDPATGNTAVMLARFRDELLAAGFAHDPVNPEIYHEPRLGGVGEEVLIEAARYLLKTAGLQLKSDEEEPTP</sequence>
<accession>A0A7W9PFK8</accession>
<comment type="caution">
    <text evidence="1">The sequence shown here is derived from an EMBL/GenBank/DDBJ whole genome shotgun (WGS) entry which is preliminary data.</text>
</comment>
<organism evidence="1 2">
    <name type="scientific">Nocardia transvalensis</name>
    <dbReference type="NCBI Taxonomy" id="37333"/>
    <lineage>
        <taxon>Bacteria</taxon>
        <taxon>Bacillati</taxon>
        <taxon>Actinomycetota</taxon>
        <taxon>Actinomycetes</taxon>
        <taxon>Mycobacteriales</taxon>
        <taxon>Nocardiaceae</taxon>
        <taxon>Nocardia</taxon>
    </lineage>
</organism>
<dbReference type="EMBL" id="JACHIT010000001">
    <property type="protein sequence ID" value="MBB5915279.1"/>
    <property type="molecule type" value="Genomic_DNA"/>
</dbReference>
<name>A0A7W9PFK8_9NOCA</name>
<evidence type="ECO:0000313" key="2">
    <source>
        <dbReference type="Proteomes" id="UP000540412"/>
    </source>
</evidence>
<protein>
    <submittedName>
        <fullName evidence="1">Uncharacterized protein</fullName>
    </submittedName>
</protein>
<keyword evidence="2" id="KW-1185">Reference proteome</keyword>
<dbReference type="Proteomes" id="UP000540412">
    <property type="component" value="Unassembled WGS sequence"/>
</dbReference>
<proteinExistence type="predicted"/>
<reference evidence="1 2" key="1">
    <citation type="submission" date="2020-08" db="EMBL/GenBank/DDBJ databases">
        <title>Sequencing the genomes of 1000 actinobacteria strains.</title>
        <authorList>
            <person name="Klenk H.-P."/>
        </authorList>
    </citation>
    <scope>NUCLEOTIDE SEQUENCE [LARGE SCALE GENOMIC DNA]</scope>
    <source>
        <strain evidence="1 2">DSM 43582</strain>
    </source>
</reference>
<gene>
    <name evidence="1" type="ORF">BJY24_004146</name>
</gene>
<evidence type="ECO:0000313" key="1">
    <source>
        <dbReference type="EMBL" id="MBB5915279.1"/>
    </source>
</evidence>
<dbReference type="AlphaFoldDB" id="A0A7W9PFK8"/>